<dbReference type="Proteomes" id="UP000249464">
    <property type="component" value="Unassembled WGS sequence"/>
</dbReference>
<keyword evidence="3" id="KW-1185">Reference proteome</keyword>
<proteinExistence type="predicted"/>
<dbReference type="EMBL" id="FQNC01000088">
    <property type="protein sequence ID" value="SGZ27983.1"/>
    <property type="molecule type" value="Genomic_DNA"/>
</dbReference>
<accession>A0A2X0MMY6</accession>
<protein>
    <submittedName>
        <fullName evidence="2">BQ5605_C026g10237 protein</fullName>
    </submittedName>
</protein>
<dbReference type="AlphaFoldDB" id="A0A2X0MMY6"/>
<sequence>MPLAAATAILEFSRQPSEPPMLLAPEAQSLQPPLPTPGWFASRSPPQSATNEAQYGVPTSPKGPYSPQGNHESERASLVGGSMGSCEDQALGLDKEDFRETQQFDAAFDWGMVSPDLEYEDRSSSSSSLPFDDDDVGDNSRKIRSLNLSRLEAVDAIERTPVAKPAQRRQKRKAAFVVSAQRHQNLFFTRGQGTLGAIEIIDLRCILGSAGRIYEGGSRLERTLASIFLTDWRTKLGPIS</sequence>
<evidence type="ECO:0000313" key="3">
    <source>
        <dbReference type="Proteomes" id="UP000249464"/>
    </source>
</evidence>
<evidence type="ECO:0000313" key="2">
    <source>
        <dbReference type="EMBL" id="SGZ27983.1"/>
    </source>
</evidence>
<feature type="compositionally biased region" description="Polar residues" evidence="1">
    <location>
        <begin position="44"/>
        <end position="53"/>
    </location>
</feature>
<reference evidence="2 3" key="1">
    <citation type="submission" date="2016-11" db="EMBL/GenBank/DDBJ databases">
        <authorList>
            <person name="Jaros S."/>
            <person name="Januszkiewicz K."/>
            <person name="Wedrychowicz H."/>
        </authorList>
    </citation>
    <scope>NUCLEOTIDE SEQUENCE [LARGE SCALE GENOMIC DNA]</scope>
</reference>
<organism evidence="2 3">
    <name type="scientific">Microbotryum silenes-dioicae</name>
    <dbReference type="NCBI Taxonomy" id="796604"/>
    <lineage>
        <taxon>Eukaryota</taxon>
        <taxon>Fungi</taxon>
        <taxon>Dikarya</taxon>
        <taxon>Basidiomycota</taxon>
        <taxon>Pucciniomycotina</taxon>
        <taxon>Microbotryomycetes</taxon>
        <taxon>Microbotryales</taxon>
        <taxon>Microbotryaceae</taxon>
        <taxon>Microbotryum</taxon>
    </lineage>
</organism>
<feature type="region of interest" description="Disordered" evidence="1">
    <location>
        <begin position="1"/>
        <end position="88"/>
    </location>
</feature>
<name>A0A2X0MMY6_9BASI</name>
<gene>
    <name evidence="2" type="primary">BQ5605_C026g10237</name>
    <name evidence="2" type="ORF">BQ5605_C026G10237</name>
</gene>
<evidence type="ECO:0000256" key="1">
    <source>
        <dbReference type="SAM" id="MobiDB-lite"/>
    </source>
</evidence>